<evidence type="ECO:0000256" key="10">
    <source>
        <dbReference type="ARBA" id="ARBA00022833"/>
    </source>
</evidence>
<evidence type="ECO:0000256" key="5">
    <source>
        <dbReference type="ARBA" id="ARBA00022553"/>
    </source>
</evidence>
<feature type="disulfide bond" evidence="18">
    <location>
        <begin position="38"/>
        <end position="152"/>
    </location>
</feature>
<dbReference type="SUPFAM" id="SSF50242">
    <property type="entry name" value="TIMP-like"/>
    <property type="match status" value="1"/>
</dbReference>
<evidence type="ECO:0000256" key="14">
    <source>
        <dbReference type="ARBA" id="ARBA00023215"/>
    </source>
</evidence>
<evidence type="ECO:0000256" key="15">
    <source>
        <dbReference type="ARBA" id="ARBA00025946"/>
    </source>
</evidence>
<keyword evidence="13" id="KW-0325">Glycoprotein</keyword>
<keyword evidence="11" id="KW-0339">Growth factor</keyword>
<feature type="signal peptide" evidence="19">
    <location>
        <begin position="1"/>
        <end position="25"/>
    </location>
</feature>
<dbReference type="Gene3D" id="3.90.370.10">
    <property type="entry name" value="Tissue inhibitor of metalloproteinase-1. Chain B, domain 1"/>
    <property type="match status" value="1"/>
</dbReference>
<dbReference type="Gene3D" id="2.40.50.120">
    <property type="match status" value="1"/>
</dbReference>
<comment type="subcellular location">
    <subcellularLocation>
        <location evidence="1">Secreted</location>
    </subcellularLocation>
</comment>
<evidence type="ECO:0000256" key="18">
    <source>
        <dbReference type="PIRSR" id="PIRSR601820-3"/>
    </source>
</evidence>
<evidence type="ECO:0000256" key="7">
    <source>
        <dbReference type="ARBA" id="ARBA00022690"/>
    </source>
</evidence>
<dbReference type="Proteomes" id="UP000694393">
    <property type="component" value="Unplaced"/>
</dbReference>
<evidence type="ECO:0000313" key="21">
    <source>
        <dbReference type="Ensembl" id="ENSPCEP00000010279.1"/>
    </source>
</evidence>
<dbReference type="PANTHER" id="PTHR11844:SF20">
    <property type="entry name" value="METALLOPROTEINASE INHIBITOR 1"/>
    <property type="match status" value="1"/>
</dbReference>
<dbReference type="InterPro" id="IPR027465">
    <property type="entry name" value="TIMP_C"/>
</dbReference>
<dbReference type="InterPro" id="IPR001134">
    <property type="entry name" value="Netrin_domain"/>
</dbReference>
<evidence type="ECO:0000259" key="20">
    <source>
        <dbReference type="PROSITE" id="PS50189"/>
    </source>
</evidence>
<feature type="disulfide bond" evidence="18">
    <location>
        <begin position="172"/>
        <end position="193"/>
    </location>
</feature>
<dbReference type="GO" id="GO:0002020">
    <property type="term" value="F:protease binding"/>
    <property type="evidence" value="ECO:0007669"/>
    <property type="project" value="TreeGrafter"/>
</dbReference>
<evidence type="ECO:0000256" key="19">
    <source>
        <dbReference type="SAM" id="SignalP"/>
    </source>
</evidence>
<feature type="disulfide bond" evidence="18">
    <location>
        <begin position="26"/>
        <end position="98"/>
    </location>
</feature>
<name>A0A8C8VIK4_9SAUR</name>
<evidence type="ECO:0000256" key="17">
    <source>
        <dbReference type="PIRSR" id="PIRSR601820-1"/>
    </source>
</evidence>
<evidence type="ECO:0000313" key="22">
    <source>
        <dbReference type="Proteomes" id="UP000694393"/>
    </source>
</evidence>
<keyword evidence="5" id="KW-0597">Phosphoprotein</keyword>
<accession>A0A8C8VIK4</accession>
<keyword evidence="8 17" id="KW-0479">Metal-binding</keyword>
<dbReference type="GO" id="GO:0051045">
    <property type="term" value="P:negative regulation of membrane protein ectodomain proteolysis"/>
    <property type="evidence" value="ECO:0007669"/>
    <property type="project" value="TreeGrafter"/>
</dbReference>
<proteinExistence type="inferred from homology"/>
<evidence type="ECO:0000256" key="8">
    <source>
        <dbReference type="ARBA" id="ARBA00022723"/>
    </source>
</evidence>
<keyword evidence="9 19" id="KW-0732">Signal</keyword>
<sequence length="230" mass="25089">MSPVTWNPLLAGTILVLALGDPTAACSCAPQHPQAAFCQADAVIRGRFMGVTQLSRNISSQESMPWIRYEIKASKIYKGSETLGDIRFVDTPALDSLCGYQHPAPLKGEEYLIMAMRQDEHLTVSACSFLRPWARVTPRQRRGISHAYMGGCACNVVPCNSMPCVLSSDDQCLWTDGLLDRRWAGPQAQRLACLPRPSQGASQTNGLFCTWETLKSGVPGSLLKAAQTTE</sequence>
<protein>
    <recommendedName>
        <fullName evidence="3">Metalloproteinase inhibitor 1</fullName>
    </recommendedName>
    <alternativeName>
        <fullName evidence="16">Tissue inhibitor of metalloproteinases 1</fullName>
    </alternativeName>
</protein>
<evidence type="ECO:0000256" key="3">
    <source>
        <dbReference type="ARBA" id="ARBA00013524"/>
    </source>
</evidence>
<dbReference type="PROSITE" id="PS50189">
    <property type="entry name" value="NTR"/>
    <property type="match status" value="1"/>
</dbReference>
<dbReference type="PANTHER" id="PTHR11844">
    <property type="entry name" value="METALLOPROTEASE INHIBITOR"/>
    <property type="match status" value="1"/>
</dbReference>
<feature type="disulfide bond" evidence="18">
    <location>
        <begin position="154"/>
        <end position="209"/>
    </location>
</feature>
<comment type="similarity">
    <text evidence="2">Belongs to the protease inhibitor I35 (TIMP) family.</text>
</comment>
<evidence type="ECO:0000256" key="16">
    <source>
        <dbReference type="ARBA" id="ARBA00030100"/>
    </source>
</evidence>
<keyword evidence="22" id="KW-1185">Reference proteome</keyword>
<evidence type="ECO:0000256" key="9">
    <source>
        <dbReference type="ARBA" id="ARBA00022729"/>
    </source>
</evidence>
<dbReference type="SMART" id="SM00206">
    <property type="entry name" value="NTR"/>
    <property type="match status" value="1"/>
</dbReference>
<evidence type="ECO:0000256" key="6">
    <source>
        <dbReference type="ARBA" id="ARBA00022608"/>
    </source>
</evidence>
<keyword evidence="12 18" id="KW-1015">Disulfide bond</keyword>
<dbReference type="GO" id="GO:0008083">
    <property type="term" value="F:growth factor activity"/>
    <property type="evidence" value="ECO:0007669"/>
    <property type="project" value="UniProtKB-KW"/>
</dbReference>
<dbReference type="GO" id="GO:0034097">
    <property type="term" value="P:response to cytokine"/>
    <property type="evidence" value="ECO:0007669"/>
    <property type="project" value="TreeGrafter"/>
</dbReference>
<comment type="subunit">
    <text evidence="15">Interacts with MMP1, MMP3, MMP10 and MMP13, but has only very low affinity for MMP14. Interacts with CD63; identified in a complex with CD63 and ITGB1.</text>
</comment>
<feature type="disulfide bond" evidence="18">
    <location>
        <begin position="28"/>
        <end position="127"/>
    </location>
</feature>
<dbReference type="GO" id="GO:0005615">
    <property type="term" value="C:extracellular space"/>
    <property type="evidence" value="ECO:0007669"/>
    <property type="project" value="TreeGrafter"/>
</dbReference>
<reference evidence="21" key="2">
    <citation type="submission" date="2025-09" db="UniProtKB">
        <authorList>
            <consortium name="Ensembl"/>
        </authorList>
    </citation>
    <scope>IDENTIFICATION</scope>
</reference>
<evidence type="ECO:0000256" key="4">
    <source>
        <dbReference type="ARBA" id="ARBA00022525"/>
    </source>
</evidence>
<feature type="binding site" evidence="17">
    <location>
        <position position="26"/>
    </location>
    <ligand>
        <name>Zn(2+)</name>
        <dbReference type="ChEBI" id="CHEBI:29105"/>
        <note>ligand shared with metalloproteinase partner</note>
    </ligand>
</feature>
<dbReference type="PROSITE" id="PS00288">
    <property type="entry name" value="TIMP"/>
    <property type="match status" value="1"/>
</dbReference>
<organism evidence="21 22">
    <name type="scientific">Pelusios castaneus</name>
    <name type="common">West African mud turtle</name>
    <dbReference type="NCBI Taxonomy" id="367368"/>
    <lineage>
        <taxon>Eukaryota</taxon>
        <taxon>Metazoa</taxon>
        <taxon>Chordata</taxon>
        <taxon>Craniata</taxon>
        <taxon>Vertebrata</taxon>
        <taxon>Euteleostomi</taxon>
        <taxon>Archelosauria</taxon>
        <taxon>Testudinata</taxon>
        <taxon>Testudines</taxon>
        <taxon>Pleurodira</taxon>
        <taxon>Pelomedusidae</taxon>
        <taxon>Pelusios</taxon>
    </lineage>
</organism>
<dbReference type="Pfam" id="PF00965">
    <property type="entry name" value="TIMP"/>
    <property type="match status" value="1"/>
</dbReference>
<dbReference type="AlphaFoldDB" id="A0A8C8VIK4"/>
<evidence type="ECO:0000256" key="13">
    <source>
        <dbReference type="ARBA" id="ARBA00023180"/>
    </source>
</evidence>
<dbReference type="GO" id="GO:0046872">
    <property type="term" value="F:metal ion binding"/>
    <property type="evidence" value="ECO:0007669"/>
    <property type="project" value="UniProtKB-KW"/>
</dbReference>
<reference evidence="21" key="1">
    <citation type="submission" date="2025-08" db="UniProtKB">
        <authorList>
            <consortium name="Ensembl"/>
        </authorList>
    </citation>
    <scope>IDENTIFICATION</scope>
</reference>
<dbReference type="GO" id="GO:0009725">
    <property type="term" value="P:response to hormone"/>
    <property type="evidence" value="ECO:0007669"/>
    <property type="project" value="TreeGrafter"/>
</dbReference>
<dbReference type="InterPro" id="IPR001820">
    <property type="entry name" value="TIMP"/>
</dbReference>
<keyword evidence="6" id="KW-0483">Metalloprotease inhibitor</keyword>
<keyword evidence="4" id="KW-0964">Secreted</keyword>
<dbReference type="InterPro" id="IPR008993">
    <property type="entry name" value="TIMP-like_OB-fold"/>
</dbReference>
<evidence type="ECO:0000256" key="11">
    <source>
        <dbReference type="ARBA" id="ARBA00023030"/>
    </source>
</evidence>
<keyword evidence="10 17" id="KW-0862">Zinc</keyword>
<feature type="disulfide bond" evidence="18">
    <location>
        <begin position="159"/>
        <end position="164"/>
    </location>
</feature>
<dbReference type="GO" id="GO:0008191">
    <property type="term" value="F:metalloendopeptidase inhibitor activity"/>
    <property type="evidence" value="ECO:0007669"/>
    <property type="project" value="InterPro"/>
</dbReference>
<keyword evidence="14" id="KW-0481">Metalloenzyme inhibitor</keyword>
<keyword evidence="7" id="KW-0646">Protease inhibitor</keyword>
<dbReference type="Ensembl" id="ENSPCET00000010622.1">
    <property type="protein sequence ID" value="ENSPCEP00000010279.1"/>
    <property type="gene ID" value="ENSPCEG00000008175.1"/>
</dbReference>
<dbReference type="InterPro" id="IPR030490">
    <property type="entry name" value="TIMP_CS"/>
</dbReference>
<evidence type="ECO:0000256" key="12">
    <source>
        <dbReference type="ARBA" id="ARBA00023157"/>
    </source>
</evidence>
<dbReference type="GO" id="GO:0031012">
    <property type="term" value="C:extracellular matrix"/>
    <property type="evidence" value="ECO:0007669"/>
    <property type="project" value="TreeGrafter"/>
</dbReference>
<evidence type="ECO:0000256" key="1">
    <source>
        <dbReference type="ARBA" id="ARBA00004613"/>
    </source>
</evidence>
<feature type="domain" description="NTR" evidence="20">
    <location>
        <begin position="26"/>
        <end position="152"/>
    </location>
</feature>
<evidence type="ECO:0000256" key="2">
    <source>
        <dbReference type="ARBA" id="ARBA00011027"/>
    </source>
</evidence>
<feature type="chain" id="PRO_5034834007" description="Metalloproteinase inhibitor 1" evidence="19">
    <location>
        <begin position="26"/>
        <end position="230"/>
    </location>
</feature>